<comment type="cofactor">
    <cofactor evidence="2">
        <name>Mn(2+)</name>
        <dbReference type="ChEBI" id="CHEBI:29035"/>
    </cofactor>
    <text evidence="2">The Mn(2+) ion enhances activity.</text>
</comment>
<dbReference type="PATRIC" id="fig|1187852.3.peg.1917"/>
<dbReference type="Gene3D" id="3.40.630.10">
    <property type="entry name" value="Zn peptidases"/>
    <property type="match status" value="1"/>
</dbReference>
<evidence type="ECO:0000256" key="1">
    <source>
        <dbReference type="ARBA" id="ARBA00022801"/>
    </source>
</evidence>
<keyword evidence="2" id="KW-0464">Manganese</keyword>
<dbReference type="Pfam" id="PF07687">
    <property type="entry name" value="M20_dimer"/>
    <property type="match status" value="1"/>
</dbReference>
<dbReference type="FunFam" id="3.30.70.360:FF:000001">
    <property type="entry name" value="N-acetyldiaminopimelate deacetylase"/>
    <property type="match status" value="1"/>
</dbReference>
<proteinExistence type="predicted"/>
<feature type="binding site" evidence="2">
    <location>
        <position position="149"/>
    </location>
    <ligand>
        <name>Mn(2+)</name>
        <dbReference type="ChEBI" id="CHEBI:29035"/>
        <label>2</label>
    </ligand>
</feature>
<dbReference type="GO" id="GO:0019877">
    <property type="term" value="P:diaminopimelate biosynthetic process"/>
    <property type="evidence" value="ECO:0007669"/>
    <property type="project" value="UniProtKB-ARBA"/>
</dbReference>
<feature type="binding site" evidence="2">
    <location>
        <position position="151"/>
    </location>
    <ligand>
        <name>Mn(2+)</name>
        <dbReference type="ChEBI" id="CHEBI:29035"/>
        <label>2</label>
    </ligand>
</feature>
<keyword evidence="1 5" id="KW-0378">Hydrolase</keyword>
<accession>A0A0J6SJ69</accession>
<evidence type="ECO:0000256" key="2">
    <source>
        <dbReference type="PIRSR" id="PIRSR005962-1"/>
    </source>
</evidence>
<keyword evidence="6" id="KW-1185">Reference proteome</keyword>
<evidence type="ECO:0000259" key="4">
    <source>
        <dbReference type="Pfam" id="PF07687"/>
    </source>
</evidence>
<sequence length="447" mass="47076">MRRALLKGACACAGLAFLPRAAAAQAGDSPAPAPARPVHDVLDAAAREVEAAMIAWRRDIHANPELGDEEHRTAALVAKHLRGLGYEVREGVARTGIVAVLKGGGGPGPVVALRADMDALPVTEEVDLPFASKVRTEWGGQQVGVMHACGHDCHVAILMAAAQVLAGQRARLPGTVKLLFQPAEEGVPRDAAAGARLMVEEGALGDPRPDLVFGLHVISALPTGTIGYRPGPTLAASDRFTLRVTGRQTHGAMPWNGVDPIVIGSAIVTALQTVVSRETDIVRSPAVLSVGIFRGGVRNNIIPQTAELEGTLRTFGEAQRARIRRRVGEIAESIASGMNGKAEIAWDRNGYPPVENDAGLTARSAPTLARLLGDKAMRIDPVMASEDFSYFSREVPGFYYFVGITPPGTDPATAAPNHSPRFRVDEAGLMTGLRATLHLVADATGMA</sequence>
<dbReference type="SUPFAM" id="SSF53187">
    <property type="entry name" value="Zn-dependent exopeptidases"/>
    <property type="match status" value="1"/>
</dbReference>
<keyword evidence="3" id="KW-0732">Signal</keyword>
<dbReference type="GO" id="GO:0046872">
    <property type="term" value="F:metal ion binding"/>
    <property type="evidence" value="ECO:0007669"/>
    <property type="project" value="UniProtKB-KW"/>
</dbReference>
<dbReference type="Proteomes" id="UP000036449">
    <property type="component" value="Unassembled WGS sequence"/>
</dbReference>
<dbReference type="InterPro" id="IPR017439">
    <property type="entry name" value="Amidohydrolase"/>
</dbReference>
<comment type="caution">
    <text evidence="5">The sequence shown here is derived from an EMBL/GenBank/DDBJ whole genome shotgun (WGS) entry which is preliminary data.</text>
</comment>
<dbReference type="PANTHER" id="PTHR11014:SF63">
    <property type="entry name" value="METALLOPEPTIDASE, PUTATIVE (AFU_ORTHOLOGUE AFUA_6G09600)-RELATED"/>
    <property type="match status" value="1"/>
</dbReference>
<dbReference type="PIRSF" id="PIRSF005962">
    <property type="entry name" value="Pept_M20D_amidohydro"/>
    <property type="match status" value="1"/>
</dbReference>
<feature type="domain" description="Peptidase M20 dimerisation" evidence="4">
    <location>
        <begin position="239"/>
        <end position="335"/>
    </location>
</feature>
<dbReference type="InterPro" id="IPR011650">
    <property type="entry name" value="Peptidase_M20_dimer"/>
</dbReference>
<evidence type="ECO:0000313" key="5">
    <source>
        <dbReference type="EMBL" id="KMO35330.1"/>
    </source>
</evidence>
<dbReference type="Pfam" id="PF01546">
    <property type="entry name" value="Peptidase_M20"/>
    <property type="match status" value="1"/>
</dbReference>
<dbReference type="NCBIfam" id="TIGR01891">
    <property type="entry name" value="amidohydrolases"/>
    <property type="match status" value="1"/>
</dbReference>
<keyword evidence="2" id="KW-0479">Metal-binding</keyword>
<dbReference type="Gene3D" id="3.30.70.360">
    <property type="match status" value="1"/>
</dbReference>
<feature type="binding site" evidence="2">
    <location>
        <position position="418"/>
    </location>
    <ligand>
        <name>Mn(2+)</name>
        <dbReference type="ChEBI" id="CHEBI:29035"/>
        <label>2</label>
    </ligand>
</feature>
<dbReference type="SUPFAM" id="SSF55031">
    <property type="entry name" value="Bacterial exopeptidase dimerisation domain"/>
    <property type="match status" value="1"/>
</dbReference>
<dbReference type="EMBL" id="LABZ01000166">
    <property type="protein sequence ID" value="KMO35330.1"/>
    <property type="molecule type" value="Genomic_DNA"/>
</dbReference>
<dbReference type="PANTHER" id="PTHR11014">
    <property type="entry name" value="PEPTIDASE M20 FAMILY MEMBER"/>
    <property type="match status" value="1"/>
</dbReference>
<dbReference type="GO" id="GO:0050118">
    <property type="term" value="F:N-acetyldiaminopimelate deacetylase activity"/>
    <property type="evidence" value="ECO:0007669"/>
    <property type="project" value="UniProtKB-ARBA"/>
</dbReference>
<organism evidence="5 6">
    <name type="scientific">Methylobacterium tarhaniae</name>
    <dbReference type="NCBI Taxonomy" id="1187852"/>
    <lineage>
        <taxon>Bacteria</taxon>
        <taxon>Pseudomonadati</taxon>
        <taxon>Pseudomonadota</taxon>
        <taxon>Alphaproteobacteria</taxon>
        <taxon>Hyphomicrobiales</taxon>
        <taxon>Methylobacteriaceae</taxon>
        <taxon>Methylobacterium</taxon>
    </lineage>
</organism>
<dbReference type="InterPro" id="IPR002933">
    <property type="entry name" value="Peptidase_M20"/>
</dbReference>
<feature type="signal peptide" evidence="3">
    <location>
        <begin position="1"/>
        <end position="26"/>
    </location>
</feature>
<feature type="binding site" evidence="2">
    <location>
        <position position="216"/>
    </location>
    <ligand>
        <name>Mn(2+)</name>
        <dbReference type="ChEBI" id="CHEBI:29035"/>
        <label>2</label>
    </ligand>
</feature>
<protein>
    <submittedName>
        <fullName evidence="5">N-acyl-L-amino acid amidohydrolase</fullName>
    </submittedName>
</protein>
<evidence type="ECO:0000313" key="6">
    <source>
        <dbReference type="Proteomes" id="UP000036449"/>
    </source>
</evidence>
<dbReference type="InterPro" id="IPR036264">
    <property type="entry name" value="Bact_exopeptidase_dim_dom"/>
</dbReference>
<feature type="chain" id="PRO_5005281305" evidence="3">
    <location>
        <begin position="27"/>
        <end position="447"/>
    </location>
</feature>
<feature type="binding site" evidence="2">
    <location>
        <position position="185"/>
    </location>
    <ligand>
        <name>Mn(2+)</name>
        <dbReference type="ChEBI" id="CHEBI:29035"/>
        <label>2</label>
    </ligand>
</feature>
<gene>
    <name evidence="5" type="ORF">VQ03_22035</name>
</gene>
<evidence type="ECO:0000256" key="3">
    <source>
        <dbReference type="SAM" id="SignalP"/>
    </source>
</evidence>
<reference evidence="5 6" key="1">
    <citation type="submission" date="2015-03" db="EMBL/GenBank/DDBJ databases">
        <title>Genome sequencing of Methylobacterium tarhaniae DSM 25844.</title>
        <authorList>
            <person name="Chaudhry V."/>
            <person name="Patil P.B."/>
        </authorList>
    </citation>
    <scope>NUCLEOTIDE SEQUENCE [LARGE SCALE GENOMIC DNA]</scope>
    <source>
        <strain evidence="5 6">DSM 25844</strain>
    </source>
</reference>
<name>A0A0J6SJ69_9HYPH</name>
<dbReference type="AlphaFoldDB" id="A0A0J6SJ69"/>